<evidence type="ECO:0000313" key="1">
    <source>
        <dbReference type="EMBL" id="AAX63722.1"/>
    </source>
</evidence>
<dbReference type="KEGG" id="vg:3416840"/>
<dbReference type="EMBL" id="AY962392">
    <property type="protein sequence ID" value="AAX63722.1"/>
    <property type="molecule type" value="Genomic_DNA"/>
</dbReference>
<dbReference type="RefSeq" id="YP_238962.1">
    <property type="nucleotide sequence ID" value="NC_007022.1"/>
</dbReference>
<evidence type="ECO:0000313" key="2">
    <source>
        <dbReference type="Proteomes" id="UP000000917"/>
    </source>
</evidence>
<protein>
    <submittedName>
        <fullName evidence="1">Uncharacterized protein PHG31ORF236c</fullName>
    </submittedName>
</protein>
<accession>Q56EC8</accession>
<reference evidence="1 2" key="1">
    <citation type="submission" date="2005-03" db="EMBL/GenBank/DDBJ databases">
        <title>Comparative analysis of the Aeromonas bacteriophage 31 genome.</title>
        <authorList>
            <person name="Nolan J.M."/>
            <person name="Petrov V."/>
            <person name="Bertrand C."/>
            <person name="Krisch H.M."/>
            <person name="Karam J.D."/>
        </authorList>
    </citation>
    <scope>NUCLEOTIDE SEQUENCE [LARGE SCALE GENOMIC DNA]</scope>
</reference>
<name>Q56EC8_9CAUD</name>
<gene>
    <name evidence="1" type="primary">PHG31ORF236c</name>
    <name evidence="1" type="ORF">PHG31p233</name>
</gene>
<proteinExistence type="predicted"/>
<dbReference type="GeneID" id="3416840"/>
<organism evidence="1 2">
    <name type="scientific">Aeromonas phage 31</name>
    <dbReference type="NCBI Taxonomy" id="321023"/>
    <lineage>
        <taxon>Viruses</taxon>
        <taxon>Duplodnaviria</taxon>
        <taxon>Heunggongvirae</taxon>
        <taxon>Uroviricota</taxon>
        <taxon>Caudoviricetes</taxon>
        <taxon>Pantevenvirales</taxon>
        <taxon>Straboviridae</taxon>
        <taxon>Biquartavirus</taxon>
        <taxon>Biquartavirus 44RR2</taxon>
    </lineage>
</organism>
<sequence length="77" mass="8960">MKIQFKSEQHFADYCAAWWSNPGISEYMPDGIESIITVDRLDEIVGDFFWDIGVDTDGLACHTISYDEHHFFNIIEK</sequence>
<dbReference type="Proteomes" id="UP000000917">
    <property type="component" value="Segment"/>
</dbReference>